<dbReference type="EMBL" id="DXEX01000127">
    <property type="protein sequence ID" value="HIX59162.1"/>
    <property type="molecule type" value="Genomic_DNA"/>
</dbReference>
<dbReference type="Proteomes" id="UP000886817">
    <property type="component" value="Unassembled WGS sequence"/>
</dbReference>
<dbReference type="AlphaFoldDB" id="A0A9D1WJ87"/>
<reference evidence="2" key="1">
    <citation type="journal article" date="2021" name="PeerJ">
        <title>Extensive microbial diversity within the chicken gut microbiome revealed by metagenomics and culture.</title>
        <authorList>
            <person name="Gilroy R."/>
            <person name="Ravi A."/>
            <person name="Getino M."/>
            <person name="Pursley I."/>
            <person name="Horton D.L."/>
            <person name="Alikhan N.F."/>
            <person name="Baker D."/>
            <person name="Gharbi K."/>
            <person name="Hall N."/>
            <person name="Watson M."/>
            <person name="Adriaenssens E.M."/>
            <person name="Foster-Nyarko E."/>
            <person name="Jarju S."/>
            <person name="Secka A."/>
            <person name="Antonio M."/>
            <person name="Oren A."/>
            <person name="Chaudhuri R.R."/>
            <person name="La Ragione R."/>
            <person name="Hildebrand F."/>
            <person name="Pallen M.J."/>
        </authorList>
    </citation>
    <scope>NUCLEOTIDE SEQUENCE</scope>
    <source>
        <strain evidence="2">ChiSjej1B19-8411</strain>
    </source>
</reference>
<sequence>MKEIVRMLVSVAVGAAAFLLLFLELHWNLLFCAVAGIGVYAGFFCLLKPSRKIAGIDVETMRDGEELQRLLEEAGNDLKEMEKAVGAIADTAVK</sequence>
<name>A0A9D1WJ87_9FIRM</name>
<comment type="caution">
    <text evidence="2">The sequence shown here is derived from an EMBL/GenBank/DDBJ whole genome shotgun (WGS) entry which is preliminary data.</text>
</comment>
<protein>
    <submittedName>
        <fullName evidence="2">Uncharacterized protein</fullName>
    </submittedName>
</protein>
<gene>
    <name evidence="2" type="ORF">IAA45_05545</name>
</gene>
<evidence type="ECO:0000256" key="1">
    <source>
        <dbReference type="SAM" id="Phobius"/>
    </source>
</evidence>
<feature type="non-terminal residue" evidence="2">
    <location>
        <position position="94"/>
    </location>
</feature>
<keyword evidence="1" id="KW-0812">Transmembrane</keyword>
<reference evidence="2" key="2">
    <citation type="submission" date="2021-04" db="EMBL/GenBank/DDBJ databases">
        <authorList>
            <person name="Gilroy R."/>
        </authorList>
    </citation>
    <scope>NUCLEOTIDE SEQUENCE</scope>
    <source>
        <strain evidence="2">ChiSjej1B19-8411</strain>
    </source>
</reference>
<feature type="transmembrane region" description="Helical" evidence="1">
    <location>
        <begin position="29"/>
        <end position="47"/>
    </location>
</feature>
<evidence type="ECO:0000313" key="2">
    <source>
        <dbReference type="EMBL" id="HIX59162.1"/>
    </source>
</evidence>
<feature type="transmembrane region" description="Helical" evidence="1">
    <location>
        <begin position="7"/>
        <end position="23"/>
    </location>
</feature>
<keyword evidence="1" id="KW-0472">Membrane</keyword>
<evidence type="ECO:0000313" key="3">
    <source>
        <dbReference type="Proteomes" id="UP000886817"/>
    </source>
</evidence>
<keyword evidence="1" id="KW-1133">Transmembrane helix</keyword>
<accession>A0A9D1WJ87</accession>
<proteinExistence type="predicted"/>
<organism evidence="2 3">
    <name type="scientific">Candidatus Blautia gallistercoris</name>
    <dbReference type="NCBI Taxonomy" id="2838490"/>
    <lineage>
        <taxon>Bacteria</taxon>
        <taxon>Bacillati</taxon>
        <taxon>Bacillota</taxon>
        <taxon>Clostridia</taxon>
        <taxon>Lachnospirales</taxon>
        <taxon>Lachnospiraceae</taxon>
        <taxon>Blautia</taxon>
    </lineage>
</organism>